<gene>
    <name evidence="11" type="ORF">IU459_20225</name>
</gene>
<keyword evidence="5 10" id="KW-0812">Transmembrane</keyword>
<proteinExistence type="inferred from homology"/>
<feature type="transmembrane region" description="Helical" evidence="10">
    <location>
        <begin position="538"/>
        <end position="562"/>
    </location>
</feature>
<dbReference type="Proteomes" id="UP000702209">
    <property type="component" value="Unassembled WGS sequence"/>
</dbReference>
<evidence type="ECO:0000256" key="8">
    <source>
        <dbReference type="ARBA" id="ARBA00023136"/>
    </source>
</evidence>
<comment type="caution">
    <text evidence="11">The sequence shown here is derived from an EMBL/GenBank/DDBJ whole genome shotgun (WGS) entry which is preliminary data.</text>
</comment>
<keyword evidence="3" id="KW-0813">Transport</keyword>
<evidence type="ECO:0000256" key="3">
    <source>
        <dbReference type="ARBA" id="ARBA00022448"/>
    </source>
</evidence>
<feature type="transmembrane region" description="Helical" evidence="10">
    <location>
        <begin position="356"/>
        <end position="378"/>
    </location>
</feature>
<dbReference type="PANTHER" id="PTHR48086:SF6">
    <property type="entry name" value="CATION_ACETATE SYMPORTER ACTP"/>
    <property type="match status" value="1"/>
</dbReference>
<organism evidence="11 12">
    <name type="scientific">Nocardia amamiensis</name>
    <dbReference type="NCBI Taxonomy" id="404578"/>
    <lineage>
        <taxon>Bacteria</taxon>
        <taxon>Bacillati</taxon>
        <taxon>Actinomycetota</taxon>
        <taxon>Actinomycetes</taxon>
        <taxon>Mycobacteriales</taxon>
        <taxon>Nocardiaceae</taxon>
        <taxon>Nocardia</taxon>
    </lineage>
</organism>
<dbReference type="CDD" id="cd11480">
    <property type="entry name" value="SLC5sbd_u4"/>
    <property type="match status" value="1"/>
</dbReference>
<feature type="transmembrane region" description="Helical" evidence="10">
    <location>
        <begin position="43"/>
        <end position="76"/>
    </location>
</feature>
<name>A0ABS0CTA8_9NOCA</name>
<feature type="transmembrane region" description="Helical" evidence="10">
    <location>
        <begin position="483"/>
        <end position="504"/>
    </location>
</feature>
<feature type="transmembrane region" description="Helical" evidence="10">
    <location>
        <begin position="445"/>
        <end position="471"/>
    </location>
</feature>
<protein>
    <submittedName>
        <fullName evidence="11">Cation acetate symporter</fullName>
    </submittedName>
</protein>
<evidence type="ECO:0000256" key="5">
    <source>
        <dbReference type="ARBA" id="ARBA00022692"/>
    </source>
</evidence>
<feature type="transmembrane region" description="Helical" evidence="10">
    <location>
        <begin position="574"/>
        <end position="597"/>
    </location>
</feature>
<evidence type="ECO:0000313" key="12">
    <source>
        <dbReference type="Proteomes" id="UP000702209"/>
    </source>
</evidence>
<dbReference type="Gene3D" id="1.20.1730.10">
    <property type="entry name" value="Sodium/glucose cotransporter"/>
    <property type="match status" value="1"/>
</dbReference>
<keyword evidence="8 10" id="KW-0472">Membrane</keyword>
<keyword evidence="12" id="KW-1185">Reference proteome</keyword>
<feature type="transmembrane region" description="Helical" evidence="10">
    <location>
        <begin position="232"/>
        <end position="254"/>
    </location>
</feature>
<dbReference type="PROSITE" id="PS50283">
    <property type="entry name" value="NA_SOLUT_SYMP_3"/>
    <property type="match status" value="1"/>
</dbReference>
<dbReference type="EMBL" id="JADLQX010000015">
    <property type="protein sequence ID" value="MBF6299851.1"/>
    <property type="molecule type" value="Genomic_DNA"/>
</dbReference>
<evidence type="ECO:0000256" key="1">
    <source>
        <dbReference type="ARBA" id="ARBA00004651"/>
    </source>
</evidence>
<feature type="transmembrane region" description="Helical" evidence="10">
    <location>
        <begin position="167"/>
        <end position="185"/>
    </location>
</feature>
<dbReference type="PANTHER" id="PTHR48086">
    <property type="entry name" value="SODIUM/PROLINE SYMPORTER-RELATED"/>
    <property type="match status" value="1"/>
</dbReference>
<dbReference type="InterPro" id="IPR050277">
    <property type="entry name" value="Sodium:Solute_Symporter"/>
</dbReference>
<keyword evidence="4" id="KW-1003">Cell membrane</keyword>
<feature type="transmembrane region" description="Helical" evidence="10">
    <location>
        <begin position="126"/>
        <end position="147"/>
    </location>
</feature>
<evidence type="ECO:0000256" key="4">
    <source>
        <dbReference type="ARBA" id="ARBA00022475"/>
    </source>
</evidence>
<reference evidence="11 12" key="1">
    <citation type="submission" date="2020-10" db="EMBL/GenBank/DDBJ databases">
        <title>Identification of Nocardia species via Next-generation sequencing and recognition of intraspecies genetic diversity.</title>
        <authorList>
            <person name="Li P."/>
            <person name="Li P."/>
            <person name="Lu B."/>
        </authorList>
    </citation>
    <scope>NUCLEOTIDE SEQUENCE [LARGE SCALE GENOMIC DNA]</scope>
    <source>
        <strain evidence="11 12">BJ06-0157</strain>
    </source>
</reference>
<feature type="transmembrane region" description="Helical" evidence="10">
    <location>
        <begin position="197"/>
        <end position="220"/>
    </location>
</feature>
<sequence>MCGWPSATNRISSSWPRIDDALDPDHLPGAGHRRPRRRCRSLSLASGCAVIAGSALTVAALVLAALATVAIGAYGVRLARTTSDFLVASRSVGPRWNAAAISGEYLSAASFLGVAGLIAKYGADALWYPVGFTAGYLALLLFVAAPLRRSGAYTVPDFAEFRLGSPRLRRLAATVVVLICAVYLIPQFQGAGLTLHLLLGVPDWVGAVAVGTIVIANVVGGGMRSITLVQAFQYWLKLTAVAIPALVLLGHFLADERELGAPAPPVVSERTTVEVSTDVLVRVAAAEQVSITGILDDRVVDGSVPLTPGTHELAAGTRLVLEAGSAVPVVAGAPTDGTGWLAPGGGLGGPHPTYQVYSLILATFLGTMGLPHVLVRFYTNPDGRAARATALAVIGLVGVFYLFPVLLGVFARLYVPQLLITGTSDAAVVLLPAAVVAGLPGQLLAALAAAGAIAAFLSTSSGLLVSIAGVLSTDMLRGRIRDFRTAALAAGAVPLTLSLTVASLDLSRTVGLAFAVAASTLCPLLVLGIWWRGLTAAGAAAGLVAGGLTAGGATVVPVSGGFSGEVADGWPAALLGYPAAISVPLAFASMVLVSAFTRGLGGRAVGRIFVRMHAPERLGMGADRERSLRSD</sequence>
<accession>A0ABS0CTA8</accession>
<dbReference type="InterPro" id="IPR038377">
    <property type="entry name" value="Na/Glc_symporter_sf"/>
</dbReference>
<dbReference type="InterPro" id="IPR001734">
    <property type="entry name" value="Na/solute_symporter"/>
</dbReference>
<evidence type="ECO:0000256" key="6">
    <source>
        <dbReference type="ARBA" id="ARBA00022847"/>
    </source>
</evidence>
<comment type="similarity">
    <text evidence="2 9">Belongs to the sodium:solute symporter (SSF) (TC 2.A.21) family.</text>
</comment>
<feature type="transmembrane region" description="Helical" evidence="10">
    <location>
        <begin position="510"/>
        <end position="531"/>
    </location>
</feature>
<evidence type="ECO:0000256" key="2">
    <source>
        <dbReference type="ARBA" id="ARBA00006434"/>
    </source>
</evidence>
<evidence type="ECO:0000256" key="7">
    <source>
        <dbReference type="ARBA" id="ARBA00022989"/>
    </source>
</evidence>
<evidence type="ECO:0000256" key="10">
    <source>
        <dbReference type="SAM" id="Phobius"/>
    </source>
</evidence>
<keyword evidence="6" id="KW-0769">Symport</keyword>
<comment type="subcellular location">
    <subcellularLocation>
        <location evidence="1">Cell membrane</location>
        <topology evidence="1">Multi-pass membrane protein</topology>
    </subcellularLocation>
</comment>
<dbReference type="Pfam" id="PF00474">
    <property type="entry name" value="SSF"/>
    <property type="match status" value="2"/>
</dbReference>
<evidence type="ECO:0000313" key="11">
    <source>
        <dbReference type="EMBL" id="MBF6299851.1"/>
    </source>
</evidence>
<feature type="transmembrane region" description="Helical" evidence="10">
    <location>
        <begin position="390"/>
        <end position="411"/>
    </location>
</feature>
<evidence type="ECO:0000256" key="9">
    <source>
        <dbReference type="RuleBase" id="RU362091"/>
    </source>
</evidence>
<keyword evidence="7 10" id="KW-1133">Transmembrane helix</keyword>